<dbReference type="AlphaFoldDB" id="A0A9P6DVY6"/>
<evidence type="ECO:0000313" key="3">
    <source>
        <dbReference type="EMBL" id="KAF9516906.1"/>
    </source>
</evidence>
<gene>
    <name evidence="3" type="ORF">BS47DRAFT_1390231</name>
</gene>
<feature type="compositionally biased region" description="Low complexity" evidence="1">
    <location>
        <begin position="138"/>
        <end position="152"/>
    </location>
</feature>
<accession>A0A9P6DVY6</accession>
<dbReference type="InterPro" id="IPR027911">
    <property type="entry name" value="DUF4604"/>
</dbReference>
<feature type="region of interest" description="Disordered" evidence="1">
    <location>
        <begin position="28"/>
        <end position="199"/>
    </location>
</feature>
<dbReference type="Proteomes" id="UP000886523">
    <property type="component" value="Unassembled WGS sequence"/>
</dbReference>
<name>A0A9P6DVY6_9AGAM</name>
<feature type="compositionally biased region" description="Acidic residues" evidence="1">
    <location>
        <begin position="77"/>
        <end position="87"/>
    </location>
</feature>
<organism evidence="3 4">
    <name type="scientific">Hydnum rufescens UP504</name>
    <dbReference type="NCBI Taxonomy" id="1448309"/>
    <lineage>
        <taxon>Eukaryota</taxon>
        <taxon>Fungi</taxon>
        <taxon>Dikarya</taxon>
        <taxon>Basidiomycota</taxon>
        <taxon>Agaricomycotina</taxon>
        <taxon>Agaricomycetes</taxon>
        <taxon>Cantharellales</taxon>
        <taxon>Hydnaceae</taxon>
        <taxon>Hydnum</taxon>
    </lineage>
</organism>
<keyword evidence="4" id="KW-1185">Reference proteome</keyword>
<dbReference type="Pfam" id="PF15377">
    <property type="entry name" value="DUF4604"/>
    <property type="match status" value="1"/>
</dbReference>
<dbReference type="OrthoDB" id="2553298at2759"/>
<reference evidence="3" key="1">
    <citation type="journal article" date="2020" name="Nat. Commun.">
        <title>Large-scale genome sequencing of mycorrhizal fungi provides insights into the early evolution of symbiotic traits.</title>
        <authorList>
            <person name="Miyauchi S."/>
            <person name="Kiss E."/>
            <person name="Kuo A."/>
            <person name="Drula E."/>
            <person name="Kohler A."/>
            <person name="Sanchez-Garcia M."/>
            <person name="Morin E."/>
            <person name="Andreopoulos B."/>
            <person name="Barry K.W."/>
            <person name="Bonito G."/>
            <person name="Buee M."/>
            <person name="Carver A."/>
            <person name="Chen C."/>
            <person name="Cichocki N."/>
            <person name="Clum A."/>
            <person name="Culley D."/>
            <person name="Crous P.W."/>
            <person name="Fauchery L."/>
            <person name="Girlanda M."/>
            <person name="Hayes R.D."/>
            <person name="Keri Z."/>
            <person name="LaButti K."/>
            <person name="Lipzen A."/>
            <person name="Lombard V."/>
            <person name="Magnuson J."/>
            <person name="Maillard F."/>
            <person name="Murat C."/>
            <person name="Nolan M."/>
            <person name="Ohm R.A."/>
            <person name="Pangilinan J."/>
            <person name="Pereira M.F."/>
            <person name="Perotto S."/>
            <person name="Peter M."/>
            <person name="Pfister S."/>
            <person name="Riley R."/>
            <person name="Sitrit Y."/>
            <person name="Stielow J.B."/>
            <person name="Szollosi G."/>
            <person name="Zifcakova L."/>
            <person name="Stursova M."/>
            <person name="Spatafora J.W."/>
            <person name="Tedersoo L."/>
            <person name="Vaario L.M."/>
            <person name="Yamada A."/>
            <person name="Yan M."/>
            <person name="Wang P."/>
            <person name="Xu J."/>
            <person name="Bruns T."/>
            <person name="Baldrian P."/>
            <person name="Vilgalys R."/>
            <person name="Dunand C."/>
            <person name="Henrissat B."/>
            <person name="Grigoriev I.V."/>
            <person name="Hibbett D."/>
            <person name="Nagy L.G."/>
            <person name="Martin F.M."/>
        </authorList>
    </citation>
    <scope>NUCLEOTIDE SEQUENCE</scope>
    <source>
        <strain evidence="3">UP504</strain>
    </source>
</reference>
<proteinExistence type="predicted"/>
<feature type="compositionally biased region" description="Acidic residues" evidence="1">
    <location>
        <begin position="39"/>
        <end position="52"/>
    </location>
</feature>
<evidence type="ECO:0000259" key="2">
    <source>
        <dbReference type="Pfam" id="PF15377"/>
    </source>
</evidence>
<dbReference type="EMBL" id="MU128935">
    <property type="protein sequence ID" value="KAF9516906.1"/>
    <property type="molecule type" value="Genomic_DNA"/>
</dbReference>
<evidence type="ECO:0000256" key="1">
    <source>
        <dbReference type="SAM" id="MobiDB-lite"/>
    </source>
</evidence>
<evidence type="ECO:0000313" key="4">
    <source>
        <dbReference type="Proteomes" id="UP000886523"/>
    </source>
</evidence>
<feature type="compositionally biased region" description="Low complexity" evidence="1">
    <location>
        <begin position="59"/>
        <end position="72"/>
    </location>
</feature>
<feature type="compositionally biased region" description="Basic and acidic residues" evidence="1">
    <location>
        <begin position="97"/>
        <end position="111"/>
    </location>
</feature>
<sequence>MAPKQTNHQLSSRLQYVAQTPSFLRKLQLQTGGRRHGSDEEEEPDPSFEDGDMERLDPNRPAIPRRPAIPVRPTDEPNGDDSAEDSGEERPTVVVLKEGKHLTSDEAINEKRKAKGLPPLPAKKEELAVDAPPPPRPSSSHTSASLSFSSARAKTKSSGAGSTKRKAVGDSSPSISQPGESAKKKPKKESKNLLSFTDE</sequence>
<comment type="caution">
    <text evidence="3">The sequence shown here is derived from an EMBL/GenBank/DDBJ whole genome shotgun (WGS) entry which is preliminary data.</text>
</comment>
<feature type="domain" description="DUF4604" evidence="2">
    <location>
        <begin position="13"/>
        <end position="199"/>
    </location>
</feature>
<protein>
    <recommendedName>
        <fullName evidence="2">DUF4604 domain-containing protein</fullName>
    </recommendedName>
</protein>